<accession>A0A6C0LW24</accession>
<dbReference type="InterPro" id="IPR012816">
    <property type="entry name" value="NADAR"/>
</dbReference>
<proteinExistence type="predicted"/>
<dbReference type="Pfam" id="PF22784">
    <property type="entry name" value="PTP-SAK"/>
    <property type="match status" value="1"/>
</dbReference>
<reference evidence="3" key="1">
    <citation type="journal article" date="2020" name="Nature">
        <title>Giant virus diversity and host interactions through global metagenomics.</title>
        <authorList>
            <person name="Schulz F."/>
            <person name="Roux S."/>
            <person name="Paez-Espino D."/>
            <person name="Jungbluth S."/>
            <person name="Walsh D.A."/>
            <person name="Denef V.J."/>
            <person name="McMahon K.D."/>
            <person name="Konstantinidis K.T."/>
            <person name="Eloe-Fadrosh E.A."/>
            <person name="Kyrpides N.C."/>
            <person name="Woyke T."/>
        </authorList>
    </citation>
    <scope>NUCLEOTIDE SEQUENCE</scope>
    <source>
        <strain evidence="3">GVMAG-S-1016713-169</strain>
    </source>
</reference>
<dbReference type="InterPro" id="IPR037238">
    <property type="entry name" value="YbiA-like_sf"/>
</dbReference>
<dbReference type="SUPFAM" id="SSF143990">
    <property type="entry name" value="YbiA-like"/>
    <property type="match status" value="1"/>
</dbReference>
<dbReference type="Gene3D" id="3.90.190.10">
    <property type="entry name" value="Protein tyrosine phosphatase superfamily"/>
    <property type="match status" value="1"/>
</dbReference>
<dbReference type="InterPro" id="IPR057023">
    <property type="entry name" value="PTP-SAK"/>
</dbReference>
<dbReference type="InterPro" id="IPR029021">
    <property type="entry name" value="Prot-tyrosine_phosphatase-like"/>
</dbReference>
<dbReference type="Pfam" id="PF08719">
    <property type="entry name" value="NADAR"/>
    <property type="match status" value="1"/>
</dbReference>
<dbReference type="CDD" id="cd15457">
    <property type="entry name" value="NADAR"/>
    <property type="match status" value="1"/>
</dbReference>
<sequence length="299" mass="34938">MERSSYFIKNRAMFGSFPTQEAVEELEQNGVRYFVNLTYSHERRITPYKTKYNYISFPIKDHQVPEDSREFSMFIITLSEIIHEMEDNHLIYIHCKGGHGRSGIVVASLLSTIFGMNSYQSLELTSVYHNNRKSMREKWRKMGSPQSCYQKNFVHMLYKPIFFFKAYKHGRTAGFSNFSYHAVSIPGFGIFPTSEAAFQAYKDPYNKKYVKSQIRSKSPLHSKYLGSLANVRKDWEHVRNDILFNILVMKFDQHSYLKDNLLSTGLSSIIQREKGNETGQNTLGKLLCSLRSKYYHETN</sequence>
<dbReference type="SUPFAM" id="SSF52799">
    <property type="entry name" value="(Phosphotyrosine protein) phosphatases II"/>
    <property type="match status" value="1"/>
</dbReference>
<dbReference type="Gene3D" id="1.10.357.40">
    <property type="entry name" value="YbiA-like"/>
    <property type="match status" value="1"/>
</dbReference>
<evidence type="ECO:0000313" key="3">
    <source>
        <dbReference type="EMBL" id="QHU34623.1"/>
    </source>
</evidence>
<dbReference type="PROSITE" id="PS00383">
    <property type="entry name" value="TYR_PHOSPHATASE_1"/>
    <property type="match status" value="1"/>
</dbReference>
<protein>
    <recommendedName>
        <fullName evidence="2">Tyrosine specific protein phosphatases domain-containing protein</fullName>
    </recommendedName>
</protein>
<dbReference type="InterPro" id="IPR000387">
    <property type="entry name" value="Tyr_Pase_dom"/>
</dbReference>
<keyword evidence="1" id="KW-0378">Hydrolase</keyword>
<organism evidence="3">
    <name type="scientific">viral metagenome</name>
    <dbReference type="NCBI Taxonomy" id="1070528"/>
    <lineage>
        <taxon>unclassified sequences</taxon>
        <taxon>metagenomes</taxon>
        <taxon>organismal metagenomes</taxon>
    </lineage>
</organism>
<evidence type="ECO:0000259" key="2">
    <source>
        <dbReference type="PROSITE" id="PS50056"/>
    </source>
</evidence>
<feature type="domain" description="Tyrosine specific protein phosphatases" evidence="2">
    <location>
        <begin position="72"/>
        <end position="135"/>
    </location>
</feature>
<dbReference type="PROSITE" id="PS50056">
    <property type="entry name" value="TYR_PHOSPHATASE_2"/>
    <property type="match status" value="1"/>
</dbReference>
<dbReference type="GO" id="GO:0016791">
    <property type="term" value="F:phosphatase activity"/>
    <property type="evidence" value="ECO:0007669"/>
    <property type="project" value="UniProtKB-ARBA"/>
</dbReference>
<evidence type="ECO:0000256" key="1">
    <source>
        <dbReference type="ARBA" id="ARBA00022801"/>
    </source>
</evidence>
<dbReference type="InterPro" id="IPR016130">
    <property type="entry name" value="Tyr_Pase_AS"/>
</dbReference>
<dbReference type="EMBL" id="MN740575">
    <property type="protein sequence ID" value="QHU34623.1"/>
    <property type="molecule type" value="Genomic_DNA"/>
</dbReference>
<dbReference type="AlphaFoldDB" id="A0A6C0LW24"/>
<name>A0A6C0LW24_9ZZZZ</name>